<keyword evidence="5" id="KW-1185">Reference proteome</keyword>
<dbReference type="InterPro" id="IPR026444">
    <property type="entry name" value="Secre_tail"/>
</dbReference>
<dbReference type="Gene3D" id="2.40.128.720">
    <property type="match status" value="3"/>
</dbReference>
<evidence type="ECO:0000259" key="3">
    <source>
        <dbReference type="Pfam" id="PF18962"/>
    </source>
</evidence>
<protein>
    <recommendedName>
        <fullName evidence="3">Secretion system C-terminal sorting domain-containing protein</fullName>
    </recommendedName>
</protein>
<dbReference type="KEGG" id="lvn:BWR22_06300"/>
<evidence type="ECO:0000256" key="2">
    <source>
        <dbReference type="SAM" id="SignalP"/>
    </source>
</evidence>
<dbReference type="SUPFAM" id="SSF63829">
    <property type="entry name" value="Calcium-dependent phosphotriesterase"/>
    <property type="match status" value="1"/>
</dbReference>
<dbReference type="EMBL" id="CP019352">
    <property type="protein sequence ID" value="APX99933.1"/>
    <property type="molecule type" value="Genomic_DNA"/>
</dbReference>
<feature type="signal peptide" evidence="2">
    <location>
        <begin position="1"/>
        <end position="18"/>
    </location>
</feature>
<accession>A0AAC9PWX3</accession>
<evidence type="ECO:0000313" key="4">
    <source>
        <dbReference type="EMBL" id="APX99933.1"/>
    </source>
</evidence>
<name>A0AAC9PWX3_9FLAO</name>
<feature type="domain" description="Secretion system C-terminal sorting" evidence="3">
    <location>
        <begin position="308"/>
        <end position="377"/>
    </location>
</feature>
<keyword evidence="1 2" id="KW-0732">Signal</keyword>
<proteinExistence type="predicted"/>
<evidence type="ECO:0000256" key="1">
    <source>
        <dbReference type="ARBA" id="ARBA00022729"/>
    </source>
</evidence>
<dbReference type="Pfam" id="PF18962">
    <property type="entry name" value="Por_Secre_tail"/>
    <property type="match status" value="1"/>
</dbReference>
<dbReference type="AlphaFoldDB" id="A0AAC9PWX3"/>
<dbReference type="RefSeq" id="WP_076732715.1">
    <property type="nucleotide sequence ID" value="NZ_CP019352.1"/>
</dbReference>
<organism evidence="4 5">
    <name type="scientific">Lacinutrix venerupis</name>
    <dbReference type="NCBI Taxonomy" id="1486034"/>
    <lineage>
        <taxon>Bacteria</taxon>
        <taxon>Pseudomonadati</taxon>
        <taxon>Bacteroidota</taxon>
        <taxon>Flavobacteriia</taxon>
        <taxon>Flavobacteriales</taxon>
        <taxon>Flavobacteriaceae</taxon>
        <taxon>Lacinutrix</taxon>
    </lineage>
</organism>
<dbReference type="NCBIfam" id="TIGR04183">
    <property type="entry name" value="Por_Secre_tail"/>
    <property type="match status" value="1"/>
</dbReference>
<evidence type="ECO:0000313" key="5">
    <source>
        <dbReference type="Proteomes" id="UP000187506"/>
    </source>
</evidence>
<dbReference type="Proteomes" id="UP000187506">
    <property type="component" value="Chromosome"/>
</dbReference>
<feature type="chain" id="PRO_5042126534" description="Secretion system C-terminal sorting domain-containing protein" evidence="2">
    <location>
        <begin position="19"/>
        <end position="379"/>
    </location>
</feature>
<sequence length="379" mass="43661">MKAKLLFIFILIISNANAQLQAPPVPETWETDLWFVDDWLHVATVNYSFNSDCLPDYVLQQTLDFSTSIFGNSTQLSISYNANSQMTTSTNELWNTNLQIWENERRTDFSYLGNNLSLVEIYIWENSNWEISETIENAYNGSDLLIESLYKEWSIPLNSLVNRDKSNYTYTAFSQIDTIINSNWDAVNSIWIDSSKITYVYNSNNVVVSKISQNWDGNQWVNNNIEVYSYDSNGFLIELLQSNWNLNTGVYDETQRKLYTNNSDGNQIIVVDQTNVLGTWTNTTRDRRTYPNCQTLNAEDVVFSSLEVYPNPVQNQLIIEIEGNTTGVLTICDVNGRKIFTQNILNRINKVDVSKLKTGMYLLQITKDNKTSTKKIIKQ</sequence>
<gene>
    <name evidence="4" type="ORF">BWR22_06300</name>
</gene>
<reference evidence="4 5" key="1">
    <citation type="submission" date="2017-01" db="EMBL/GenBank/DDBJ databases">
        <title>Complete genome of Lacinutrix venerupis DOK2-8 isolated from seawater in Dokdo.</title>
        <authorList>
            <person name="Chi W.-J."/>
            <person name="Kim J.H."/>
        </authorList>
    </citation>
    <scope>NUCLEOTIDE SEQUENCE [LARGE SCALE GENOMIC DNA]</scope>
    <source>
        <strain evidence="4 5">DOK2-8</strain>
    </source>
</reference>